<evidence type="ECO:0000259" key="3">
    <source>
        <dbReference type="PROSITE" id="PS51746"/>
    </source>
</evidence>
<accession>A0A1B9NIM5</accession>
<dbReference type="SUPFAM" id="SSF81606">
    <property type="entry name" value="PP2C-like"/>
    <property type="match status" value="1"/>
</dbReference>
<keyword evidence="2" id="KW-0812">Transmembrane</keyword>
<keyword evidence="5" id="KW-1185">Reference proteome</keyword>
<dbReference type="InterPro" id="IPR036457">
    <property type="entry name" value="PPM-type-like_dom_sf"/>
</dbReference>
<dbReference type="InterPro" id="IPR015655">
    <property type="entry name" value="PP2C"/>
</dbReference>
<dbReference type="Pfam" id="PF13672">
    <property type="entry name" value="PP2C_2"/>
    <property type="match status" value="1"/>
</dbReference>
<evidence type="ECO:0000313" key="4">
    <source>
        <dbReference type="EMBL" id="OCG76433.1"/>
    </source>
</evidence>
<comment type="caution">
    <text evidence="4">The sequence shown here is derived from an EMBL/GenBank/DDBJ whole genome shotgun (WGS) entry which is preliminary data.</text>
</comment>
<dbReference type="PROSITE" id="PS51746">
    <property type="entry name" value="PPM_2"/>
    <property type="match status" value="1"/>
</dbReference>
<dbReference type="PANTHER" id="PTHR47992">
    <property type="entry name" value="PROTEIN PHOSPHATASE"/>
    <property type="match status" value="1"/>
</dbReference>
<dbReference type="RefSeq" id="WP_067028162.1">
    <property type="nucleotide sequence ID" value="NZ_CP038256.1"/>
</dbReference>
<reference evidence="4 5" key="1">
    <citation type="submission" date="2016-05" db="EMBL/GenBank/DDBJ databases">
        <authorList>
            <person name="Lavstsen T."/>
            <person name="Jespersen J.S."/>
        </authorList>
    </citation>
    <scope>NUCLEOTIDE SEQUENCE [LARGE SCALE GENOMIC DNA]</scope>
    <source>
        <strain evidence="4 5">YLB-01</strain>
    </source>
</reference>
<sequence>MVFEGSSAAISHTGKVRSNNQDSGYAGSNLFVVADGMGGHAGGDVASSVAVHKLEPLDRAFETPQAAEIELRETIQDTAGDLIQLVTRQPELAGLGTTVSAIAMVDEWAVIAHIGDSRIYLYRDDELTQITTDHSFVQRLVDSGRITPEEARYHPRRSVLMRVLGDMDPNPEVDTFIMQTRPGDRWLLCSDGLSGVVDEQHMTKVLRRDEAPARTADALLKQALDGGAPDNVTIVIVDVGGKHPAFLAAPSIVGSASNPEGVRVPAVTRSSLTSGWLHPRSQAANEPSHFEPDSDYLEELIAEDRRRARRRRIGAIVGIVLLVGVIVAGFTIFYNWTQTRYFVGADTDSVVIYEGVQANLGPISLSEPFEDSGIALTELTEANRAAVERTITAHSLEHAREIVERIAADLPAEETPYTPTPRTSTPTPGISSLPAPVPTGPTQTPDGGEG</sequence>
<protein>
    <submittedName>
        <fullName evidence="4">Protein phosphatase</fullName>
    </submittedName>
</protein>
<gene>
    <name evidence="4" type="ORF">A7J15_11620</name>
</gene>
<evidence type="ECO:0000256" key="2">
    <source>
        <dbReference type="SAM" id="Phobius"/>
    </source>
</evidence>
<keyword evidence="2" id="KW-1133">Transmembrane helix</keyword>
<name>A0A1B9NIM5_9MICO</name>
<dbReference type="Proteomes" id="UP000093355">
    <property type="component" value="Unassembled WGS sequence"/>
</dbReference>
<feature type="region of interest" description="Disordered" evidence="1">
    <location>
        <begin position="409"/>
        <end position="450"/>
    </location>
</feature>
<dbReference type="Gene3D" id="3.60.40.10">
    <property type="entry name" value="PPM-type phosphatase domain"/>
    <property type="match status" value="1"/>
</dbReference>
<dbReference type="AlphaFoldDB" id="A0A1B9NIM5"/>
<dbReference type="SMART" id="SM00332">
    <property type="entry name" value="PP2Cc"/>
    <property type="match status" value="1"/>
</dbReference>
<dbReference type="NCBIfam" id="NF033484">
    <property type="entry name" value="Stp1_PP2C_phos"/>
    <property type="match status" value="1"/>
</dbReference>
<dbReference type="SMART" id="SM00331">
    <property type="entry name" value="PP2C_SIG"/>
    <property type="match status" value="1"/>
</dbReference>
<dbReference type="STRING" id="904291.A7J15_11620"/>
<dbReference type="OrthoDB" id="9801841at2"/>
<evidence type="ECO:0000313" key="5">
    <source>
        <dbReference type="Proteomes" id="UP000093355"/>
    </source>
</evidence>
<keyword evidence="2" id="KW-0472">Membrane</keyword>
<dbReference type="CDD" id="cd00143">
    <property type="entry name" value="PP2Cc"/>
    <property type="match status" value="1"/>
</dbReference>
<feature type="domain" description="PPM-type phosphatase" evidence="3">
    <location>
        <begin position="7"/>
        <end position="239"/>
    </location>
</feature>
<dbReference type="InterPro" id="IPR001932">
    <property type="entry name" value="PPM-type_phosphatase-like_dom"/>
</dbReference>
<proteinExistence type="predicted"/>
<feature type="compositionally biased region" description="Polar residues" evidence="1">
    <location>
        <begin position="440"/>
        <end position="450"/>
    </location>
</feature>
<dbReference type="EMBL" id="LXMD01000002">
    <property type="protein sequence ID" value="OCG76433.1"/>
    <property type="molecule type" value="Genomic_DNA"/>
</dbReference>
<feature type="compositionally biased region" description="Low complexity" evidence="1">
    <location>
        <begin position="415"/>
        <end position="428"/>
    </location>
</feature>
<dbReference type="GO" id="GO:0004722">
    <property type="term" value="F:protein serine/threonine phosphatase activity"/>
    <property type="evidence" value="ECO:0007669"/>
    <property type="project" value="InterPro"/>
</dbReference>
<feature type="transmembrane region" description="Helical" evidence="2">
    <location>
        <begin position="313"/>
        <end position="336"/>
    </location>
</feature>
<evidence type="ECO:0000256" key="1">
    <source>
        <dbReference type="SAM" id="MobiDB-lite"/>
    </source>
</evidence>
<organism evidence="4 5">
    <name type="scientific">Microbacterium sediminis</name>
    <dbReference type="NCBI Taxonomy" id="904291"/>
    <lineage>
        <taxon>Bacteria</taxon>
        <taxon>Bacillati</taxon>
        <taxon>Actinomycetota</taxon>
        <taxon>Actinomycetes</taxon>
        <taxon>Micrococcales</taxon>
        <taxon>Microbacteriaceae</taxon>
        <taxon>Microbacterium</taxon>
    </lineage>
</organism>